<dbReference type="PANTHER" id="PTHR47172:SF24">
    <property type="entry name" value="GATA ZINC FINGER DOMAIN-CONTAINING PROTEIN 14-RELATED"/>
    <property type="match status" value="1"/>
</dbReference>
<keyword evidence="2 9" id="KW-0863">Zinc-finger</keyword>
<evidence type="ECO:0000256" key="4">
    <source>
        <dbReference type="ARBA" id="ARBA00023015"/>
    </source>
</evidence>
<name>A0AAN9XW57_PSOTE</name>
<dbReference type="SUPFAM" id="SSF57716">
    <property type="entry name" value="Glucocorticoid receptor-like (DNA-binding domain)"/>
    <property type="match status" value="1"/>
</dbReference>
<dbReference type="GO" id="GO:0043565">
    <property type="term" value="F:sequence-specific DNA binding"/>
    <property type="evidence" value="ECO:0007669"/>
    <property type="project" value="InterPro"/>
</dbReference>
<keyword evidence="3" id="KW-0862">Zinc</keyword>
<evidence type="ECO:0000256" key="2">
    <source>
        <dbReference type="ARBA" id="ARBA00022771"/>
    </source>
</evidence>
<keyword evidence="1" id="KW-0479">Metal-binding</keyword>
<dbReference type="Proteomes" id="UP001386955">
    <property type="component" value="Unassembled WGS sequence"/>
</dbReference>
<sequence>MKIEDAIPNNGDSGVHTSSEVVEITIQANSAAEGASYEVEPKYIASVSFAPTRISRRRRRRHGGEAKISADPDRFCTNFYCKTRRTPMWRKGPLGPKTLCNACGLQYIKTVKGTSSVVACEGDDAVPLPPETVEGDSNL</sequence>
<dbReference type="EMBL" id="JAYMYS010000001">
    <property type="protein sequence ID" value="KAK7412053.1"/>
    <property type="molecule type" value="Genomic_DNA"/>
</dbReference>
<dbReference type="Gene3D" id="3.30.50.10">
    <property type="entry name" value="Erythroid Transcription Factor GATA-1, subunit A"/>
    <property type="match status" value="1"/>
</dbReference>
<evidence type="ECO:0000256" key="8">
    <source>
        <dbReference type="ARBA" id="ARBA00037539"/>
    </source>
</evidence>
<dbReference type="CDD" id="cd00202">
    <property type="entry name" value="ZnF_GATA"/>
    <property type="match status" value="1"/>
</dbReference>
<dbReference type="SMART" id="SM00401">
    <property type="entry name" value="ZnF_GATA"/>
    <property type="match status" value="1"/>
</dbReference>
<evidence type="ECO:0000259" key="10">
    <source>
        <dbReference type="PROSITE" id="PS50114"/>
    </source>
</evidence>
<comment type="function">
    <text evidence="8">Transcriptional regulator that specifically binds 5'-GATA-3' or 5'-GAT-3' motifs within gene promoters.</text>
</comment>
<dbReference type="InterPro" id="IPR013088">
    <property type="entry name" value="Znf_NHR/GATA"/>
</dbReference>
<evidence type="ECO:0000256" key="3">
    <source>
        <dbReference type="ARBA" id="ARBA00022833"/>
    </source>
</evidence>
<organism evidence="11 12">
    <name type="scientific">Psophocarpus tetragonolobus</name>
    <name type="common">Winged bean</name>
    <name type="synonym">Dolichos tetragonolobus</name>
    <dbReference type="NCBI Taxonomy" id="3891"/>
    <lineage>
        <taxon>Eukaryota</taxon>
        <taxon>Viridiplantae</taxon>
        <taxon>Streptophyta</taxon>
        <taxon>Embryophyta</taxon>
        <taxon>Tracheophyta</taxon>
        <taxon>Spermatophyta</taxon>
        <taxon>Magnoliopsida</taxon>
        <taxon>eudicotyledons</taxon>
        <taxon>Gunneridae</taxon>
        <taxon>Pentapetalae</taxon>
        <taxon>rosids</taxon>
        <taxon>fabids</taxon>
        <taxon>Fabales</taxon>
        <taxon>Fabaceae</taxon>
        <taxon>Papilionoideae</taxon>
        <taxon>50 kb inversion clade</taxon>
        <taxon>NPAAA clade</taxon>
        <taxon>indigoferoid/millettioid clade</taxon>
        <taxon>Phaseoleae</taxon>
        <taxon>Psophocarpus</taxon>
    </lineage>
</organism>
<protein>
    <recommendedName>
        <fullName evidence="10">GATA-type domain-containing protein</fullName>
    </recommendedName>
</protein>
<dbReference type="GO" id="GO:0008270">
    <property type="term" value="F:zinc ion binding"/>
    <property type="evidence" value="ECO:0007669"/>
    <property type="project" value="UniProtKB-KW"/>
</dbReference>
<dbReference type="AlphaFoldDB" id="A0AAN9XW57"/>
<gene>
    <name evidence="11" type="ORF">VNO78_03499</name>
</gene>
<dbReference type="GO" id="GO:0006355">
    <property type="term" value="P:regulation of DNA-templated transcription"/>
    <property type="evidence" value="ECO:0007669"/>
    <property type="project" value="InterPro"/>
</dbReference>
<proteinExistence type="inferred from homology"/>
<dbReference type="PANTHER" id="PTHR47172">
    <property type="entry name" value="OS01G0976800 PROTEIN"/>
    <property type="match status" value="1"/>
</dbReference>
<keyword evidence="12" id="KW-1185">Reference proteome</keyword>
<keyword evidence="6" id="KW-0804">Transcription</keyword>
<comment type="similarity">
    <text evidence="7">Belongs to the type IV zinc-finger family. Class B subfamily.</text>
</comment>
<reference evidence="11 12" key="1">
    <citation type="submission" date="2024-01" db="EMBL/GenBank/DDBJ databases">
        <title>The genomes of 5 underutilized Papilionoideae crops provide insights into root nodulation and disease resistanc.</title>
        <authorList>
            <person name="Jiang F."/>
        </authorList>
    </citation>
    <scope>NUCLEOTIDE SEQUENCE [LARGE SCALE GENOMIC DNA]</scope>
    <source>
        <strain evidence="11">DUOXIRENSHENG_FW03</strain>
        <tissue evidence="11">Leaves</tissue>
    </source>
</reference>
<keyword evidence="4" id="KW-0805">Transcription regulation</keyword>
<accession>A0AAN9XW57</accession>
<evidence type="ECO:0000256" key="1">
    <source>
        <dbReference type="ARBA" id="ARBA00022723"/>
    </source>
</evidence>
<evidence type="ECO:0000256" key="9">
    <source>
        <dbReference type="PROSITE-ProRule" id="PRU00094"/>
    </source>
</evidence>
<dbReference type="Pfam" id="PF00320">
    <property type="entry name" value="GATA"/>
    <property type="match status" value="1"/>
</dbReference>
<dbReference type="InterPro" id="IPR000679">
    <property type="entry name" value="Znf_GATA"/>
</dbReference>
<feature type="domain" description="GATA-type" evidence="10">
    <location>
        <begin position="81"/>
        <end position="107"/>
    </location>
</feature>
<dbReference type="PROSITE" id="PS50114">
    <property type="entry name" value="GATA_ZN_FINGER_2"/>
    <property type="match status" value="1"/>
</dbReference>
<evidence type="ECO:0000256" key="6">
    <source>
        <dbReference type="ARBA" id="ARBA00023163"/>
    </source>
</evidence>
<evidence type="ECO:0000313" key="11">
    <source>
        <dbReference type="EMBL" id="KAK7412053.1"/>
    </source>
</evidence>
<comment type="caution">
    <text evidence="11">The sequence shown here is derived from an EMBL/GenBank/DDBJ whole genome shotgun (WGS) entry which is preliminary data.</text>
</comment>
<keyword evidence="5" id="KW-0238">DNA-binding</keyword>
<evidence type="ECO:0000256" key="5">
    <source>
        <dbReference type="ARBA" id="ARBA00023125"/>
    </source>
</evidence>
<evidence type="ECO:0000313" key="12">
    <source>
        <dbReference type="Proteomes" id="UP001386955"/>
    </source>
</evidence>
<evidence type="ECO:0000256" key="7">
    <source>
        <dbReference type="ARBA" id="ARBA00024019"/>
    </source>
</evidence>